<dbReference type="Gene3D" id="3.40.50.1110">
    <property type="entry name" value="SGNH hydrolase"/>
    <property type="match status" value="1"/>
</dbReference>
<dbReference type="InterPro" id="IPR029058">
    <property type="entry name" value="AB_hydrolase_fold"/>
</dbReference>
<keyword evidence="6" id="KW-1185">Reference proteome</keyword>
<reference evidence="5 6" key="2">
    <citation type="submission" date="2020-03" db="EMBL/GenBank/DDBJ databases">
        <authorList>
            <person name="Ichikawa N."/>
            <person name="Kimura A."/>
            <person name="Kitahashi Y."/>
            <person name="Uohara A."/>
        </authorList>
    </citation>
    <scope>NUCLEOTIDE SEQUENCE [LARGE SCALE GENOMIC DNA]</scope>
    <source>
        <strain evidence="5 6">NBRC 108638</strain>
    </source>
</reference>
<protein>
    <recommendedName>
        <fullName evidence="7">AB hydrolase-1 domain-containing protein</fullName>
    </recommendedName>
</protein>
<feature type="domain" description="Carbohydrate esterase 2 N-terminal" evidence="4">
    <location>
        <begin position="300"/>
        <end position="401"/>
    </location>
</feature>
<dbReference type="CDD" id="cd01831">
    <property type="entry name" value="Endoglucanase_E_like"/>
    <property type="match status" value="1"/>
</dbReference>
<dbReference type="Proteomes" id="UP000482960">
    <property type="component" value="Unassembled WGS sequence"/>
</dbReference>
<accession>A0A6V8LEI5</accession>
<dbReference type="Gene3D" id="2.60.120.260">
    <property type="entry name" value="Galactose-binding domain-like"/>
    <property type="match status" value="1"/>
</dbReference>
<feature type="region of interest" description="Disordered" evidence="1">
    <location>
        <begin position="233"/>
        <end position="254"/>
    </location>
</feature>
<organism evidence="5 6">
    <name type="scientific">Phytohabitans rumicis</name>
    <dbReference type="NCBI Taxonomy" id="1076125"/>
    <lineage>
        <taxon>Bacteria</taxon>
        <taxon>Bacillati</taxon>
        <taxon>Actinomycetota</taxon>
        <taxon>Actinomycetes</taxon>
        <taxon>Micromonosporales</taxon>
        <taxon>Micromonosporaceae</taxon>
    </lineage>
</organism>
<evidence type="ECO:0000256" key="1">
    <source>
        <dbReference type="SAM" id="MobiDB-lite"/>
    </source>
</evidence>
<evidence type="ECO:0000259" key="2">
    <source>
        <dbReference type="Pfam" id="PF12697"/>
    </source>
</evidence>
<dbReference type="Pfam" id="PF17996">
    <property type="entry name" value="CE2_N"/>
    <property type="match status" value="1"/>
</dbReference>
<proteinExistence type="predicted"/>
<dbReference type="Pfam" id="PF12697">
    <property type="entry name" value="Abhydrolase_6"/>
    <property type="match status" value="1"/>
</dbReference>
<dbReference type="EMBL" id="BLPG01000002">
    <property type="protein sequence ID" value="GFJ95652.1"/>
    <property type="molecule type" value="Genomic_DNA"/>
</dbReference>
<feature type="domain" description="SGNH hydrolase-type esterase" evidence="3">
    <location>
        <begin position="410"/>
        <end position="572"/>
    </location>
</feature>
<dbReference type="Gene3D" id="3.40.50.1820">
    <property type="entry name" value="alpha/beta hydrolase"/>
    <property type="match status" value="1"/>
</dbReference>
<dbReference type="InterPro" id="IPR040794">
    <property type="entry name" value="CE2_N"/>
</dbReference>
<dbReference type="SUPFAM" id="SSF53474">
    <property type="entry name" value="alpha/beta-Hydrolases"/>
    <property type="match status" value="1"/>
</dbReference>
<dbReference type="GO" id="GO:0052689">
    <property type="term" value="F:carboxylic ester hydrolase activity"/>
    <property type="evidence" value="ECO:0007669"/>
    <property type="project" value="InterPro"/>
</dbReference>
<evidence type="ECO:0000259" key="3">
    <source>
        <dbReference type="Pfam" id="PF13472"/>
    </source>
</evidence>
<dbReference type="InterPro" id="IPR052762">
    <property type="entry name" value="PCW_deacetylase/CE"/>
</dbReference>
<evidence type="ECO:0000313" key="5">
    <source>
        <dbReference type="EMBL" id="GFJ95652.1"/>
    </source>
</evidence>
<evidence type="ECO:0000259" key="4">
    <source>
        <dbReference type="Pfam" id="PF17996"/>
    </source>
</evidence>
<evidence type="ECO:0008006" key="7">
    <source>
        <dbReference type="Google" id="ProtNLM"/>
    </source>
</evidence>
<reference evidence="5 6" key="1">
    <citation type="submission" date="2020-03" db="EMBL/GenBank/DDBJ databases">
        <title>Whole genome shotgun sequence of Phytohabitans rumicis NBRC 108638.</title>
        <authorList>
            <person name="Komaki H."/>
            <person name="Tamura T."/>
        </authorList>
    </citation>
    <scope>NUCLEOTIDE SEQUENCE [LARGE SCALE GENOMIC DNA]</scope>
    <source>
        <strain evidence="5 6">NBRC 108638</strain>
    </source>
</reference>
<dbReference type="InterPro" id="IPR000073">
    <property type="entry name" value="AB_hydrolase_1"/>
</dbReference>
<dbReference type="InterPro" id="IPR013830">
    <property type="entry name" value="SGNH_hydro"/>
</dbReference>
<dbReference type="InterPro" id="IPR037461">
    <property type="entry name" value="CtCE2-like_dom"/>
</dbReference>
<name>A0A6V8LEI5_9ACTN</name>
<dbReference type="PANTHER" id="PTHR37834">
    <property type="entry name" value="GDSL-LIKE LIPASE/ACYLHYDROLASE DOMAIN PROTEIN (AFU_ORTHOLOGUE AFUA_2G00620)"/>
    <property type="match status" value="1"/>
</dbReference>
<dbReference type="PANTHER" id="PTHR37834:SF2">
    <property type="entry name" value="ESTERASE, SGNH HYDROLASE-TYPE"/>
    <property type="match status" value="1"/>
</dbReference>
<evidence type="ECO:0000313" key="6">
    <source>
        <dbReference type="Proteomes" id="UP000482960"/>
    </source>
</evidence>
<gene>
    <name evidence="5" type="ORF">Prum_092940</name>
</gene>
<dbReference type="AlphaFoldDB" id="A0A6V8LEI5"/>
<sequence>MSAVTSADGTTIGYERGGAGPALVLVDGAMCHRAGGPMRPLAAALHEHFTVYAYDRRGRGDSGDTSPYAVAREIEDLRAVIGAAGGRAYVYGISSGAALALATAAAGPEVTKLALYEPPFIAQTGDYTQRLGELLDAGRRGDAVALFMTTVGVPEQAIAGMRAQPGWAALEAIAPTLAYDNAVLDGGTVPHDVAATVAVPALVLAGGASPPPLRQAASATAAALPTAALRTLDGQTHDVAPRRSRRRSRSSSYIDRRDSLAGVRTVRVTAVLALLATATLVPGTAQATTTPSLLSTVHTAGRVEVDAGTARFSWPGVYFEGRFRGTGIGVVLDDPAADYDVQVDGATVATLVTPAAGTHWVTGLAGGRHTVRLVKRSESPWATSAFGGFVAAPGGAILGKPTPRSRQIEFIGDSYTAGYGNLSASRDCTGDEVNRTTNADLSFGALAAKRLNADYQINAFSGRGMVRNYNGGEPGTSYRTYYDRALLAVDGDVWPKPRNWRPQVVVVGLGINDFSTAINPGEPWTQQGLLDAYRTAYHGFLDKLRARYGPRTVIVVSATYVYNTTALADSAQQVVQERGDDRIRYWYYSNEGLDYLGCHWHPSLHDHQAIADRLTTYLATLPSLVTPPPLIPSPRPLRLPAPPPSIKGKRSWIGDQSTTICP</sequence>
<dbReference type="SUPFAM" id="SSF52266">
    <property type="entry name" value="SGNH hydrolase"/>
    <property type="match status" value="1"/>
</dbReference>
<dbReference type="InterPro" id="IPR036514">
    <property type="entry name" value="SGNH_hydro_sf"/>
</dbReference>
<dbReference type="Pfam" id="PF13472">
    <property type="entry name" value="Lipase_GDSL_2"/>
    <property type="match status" value="1"/>
</dbReference>
<feature type="domain" description="AB hydrolase-1" evidence="2">
    <location>
        <begin position="38"/>
        <end position="239"/>
    </location>
</feature>
<comment type="caution">
    <text evidence="5">The sequence shown here is derived from an EMBL/GenBank/DDBJ whole genome shotgun (WGS) entry which is preliminary data.</text>
</comment>